<evidence type="ECO:0000256" key="6">
    <source>
        <dbReference type="ARBA" id="ARBA00022794"/>
    </source>
</evidence>
<keyword evidence="6" id="KW-0970">Cilium biogenesis/degradation</keyword>
<evidence type="ECO:0000259" key="14">
    <source>
        <dbReference type="Pfam" id="PF09398"/>
    </source>
</evidence>
<evidence type="ECO:0000313" key="15">
    <source>
        <dbReference type="EnsemblMetazoa" id="XP_038069503.1"/>
    </source>
</evidence>
<dbReference type="FunFam" id="1.20.960.40:FF:000002">
    <property type="entry name" value="LisH domain-containing protein FOPNL"/>
    <property type="match status" value="1"/>
</dbReference>
<dbReference type="CTD" id="123811"/>
<sequence>MAGSCVANVMRNVLLDFLTLQSLWPIASILVLHDVCIQNVLLKQIFPKKYLHCRNFLDSSWVKSQVLKETLETRGVMGQIKARVRAEVFHALDDQNDPRPPLSNENMLINELIREYLEFNKYKYSSSVLMAESGQPQTPLDREFLVNELNITEDRESATVPLLYGILSHFLQTKRTAASKEHSRTAKATSKDTRLGHNRIPLTTQDGEFSGSTEEPLVLRGGSRR</sequence>
<evidence type="ECO:0000256" key="10">
    <source>
        <dbReference type="ARBA" id="ARBA00070736"/>
    </source>
</evidence>
<organism evidence="15 16">
    <name type="scientific">Patiria miniata</name>
    <name type="common">Bat star</name>
    <name type="synonym">Asterina miniata</name>
    <dbReference type="NCBI Taxonomy" id="46514"/>
    <lineage>
        <taxon>Eukaryota</taxon>
        <taxon>Metazoa</taxon>
        <taxon>Echinodermata</taxon>
        <taxon>Eleutherozoa</taxon>
        <taxon>Asterozoa</taxon>
        <taxon>Asteroidea</taxon>
        <taxon>Valvatacea</taxon>
        <taxon>Valvatida</taxon>
        <taxon>Asterinidae</taxon>
        <taxon>Patiria</taxon>
    </lineage>
</organism>
<evidence type="ECO:0000313" key="16">
    <source>
        <dbReference type="Proteomes" id="UP000887568"/>
    </source>
</evidence>
<evidence type="ECO:0000256" key="2">
    <source>
        <dbReference type="ARBA" id="ARBA00004463"/>
    </source>
</evidence>
<feature type="region of interest" description="Disordered" evidence="13">
    <location>
        <begin position="175"/>
        <end position="225"/>
    </location>
</feature>
<dbReference type="GO" id="GO:0034453">
    <property type="term" value="P:microtubule anchoring"/>
    <property type="evidence" value="ECO:0007669"/>
    <property type="project" value="InterPro"/>
</dbReference>
<protein>
    <recommendedName>
        <fullName evidence="10">Centrosomal protein 20</fullName>
    </recommendedName>
    <alternativeName>
        <fullName evidence="11">FGFR1OP N-terminal-like protein</fullName>
    </alternativeName>
    <alternativeName>
        <fullName evidence="12">LisH domain-containing protein FOPNL</fullName>
    </alternativeName>
</protein>
<evidence type="ECO:0000256" key="3">
    <source>
        <dbReference type="ARBA" id="ARBA00004607"/>
    </source>
</evidence>
<evidence type="ECO:0000256" key="1">
    <source>
        <dbReference type="ARBA" id="ARBA00004120"/>
    </source>
</evidence>
<dbReference type="InterPro" id="IPR006594">
    <property type="entry name" value="LisH"/>
</dbReference>
<feature type="compositionally biased region" description="Basic and acidic residues" evidence="13">
    <location>
        <begin position="178"/>
        <end position="195"/>
    </location>
</feature>
<dbReference type="GO" id="GO:0034451">
    <property type="term" value="C:centriolar satellite"/>
    <property type="evidence" value="ECO:0007669"/>
    <property type="project" value="UniProtKB-SubCell"/>
</dbReference>
<comment type="subcellular location">
    <subcellularLocation>
        <location evidence="1">Cytoplasm</location>
        <location evidence="1">Cytoskeleton</location>
        <location evidence="1">Cilium basal body</location>
    </subcellularLocation>
    <subcellularLocation>
        <location evidence="3">Cytoplasm</location>
        <location evidence="3">Cytoskeleton</location>
        <location evidence="3">Microtubule organizing center</location>
        <location evidence="3">Centrosome</location>
        <location evidence="3">Centriolar satellite</location>
    </subcellularLocation>
    <subcellularLocation>
        <location evidence="2">Cytoplasmic granule</location>
    </subcellularLocation>
</comment>
<feature type="compositionally biased region" description="Polar residues" evidence="13">
    <location>
        <begin position="201"/>
        <end position="213"/>
    </location>
</feature>
<dbReference type="GO" id="GO:0031514">
    <property type="term" value="C:motile cilium"/>
    <property type="evidence" value="ECO:0007669"/>
    <property type="project" value="TreeGrafter"/>
</dbReference>
<evidence type="ECO:0000256" key="11">
    <source>
        <dbReference type="ARBA" id="ARBA00076755"/>
    </source>
</evidence>
<dbReference type="PROSITE" id="PS50896">
    <property type="entry name" value="LISH"/>
    <property type="match status" value="1"/>
</dbReference>
<proteinExistence type="inferred from homology"/>
<evidence type="ECO:0000256" key="5">
    <source>
        <dbReference type="ARBA" id="ARBA00022490"/>
    </source>
</evidence>
<keyword evidence="5" id="KW-0963">Cytoplasm</keyword>
<keyword evidence="7" id="KW-0206">Cytoskeleton</keyword>
<dbReference type="RefSeq" id="XP_038069503.1">
    <property type="nucleotide sequence ID" value="XM_038213575.1"/>
</dbReference>
<keyword evidence="8" id="KW-0966">Cell projection</keyword>
<evidence type="ECO:0000256" key="12">
    <source>
        <dbReference type="ARBA" id="ARBA00081996"/>
    </source>
</evidence>
<dbReference type="PANTHER" id="PTHR15431:SF19">
    <property type="entry name" value="CENTROSOMAL PROTEIN 20-RELATED"/>
    <property type="match status" value="1"/>
</dbReference>
<keyword evidence="16" id="KW-1185">Reference proteome</keyword>
<comment type="function">
    <text evidence="9">Involved in the biogenesis of cilia. Required for the recruitment of PLK1 to centrosomes and S phase progression.</text>
</comment>
<dbReference type="Gene3D" id="1.20.960.40">
    <property type="match status" value="1"/>
</dbReference>
<comment type="similarity">
    <text evidence="4">Belongs to the CEP43 family.</text>
</comment>
<evidence type="ECO:0000256" key="9">
    <source>
        <dbReference type="ARBA" id="ARBA00055043"/>
    </source>
</evidence>
<dbReference type="GO" id="GO:0060271">
    <property type="term" value="P:cilium assembly"/>
    <property type="evidence" value="ECO:0007669"/>
    <property type="project" value="TreeGrafter"/>
</dbReference>
<dbReference type="EnsemblMetazoa" id="XM_038213575.1">
    <property type="protein sequence ID" value="XP_038069503.1"/>
    <property type="gene ID" value="LOC119738661"/>
</dbReference>
<evidence type="ECO:0000256" key="8">
    <source>
        <dbReference type="ARBA" id="ARBA00023273"/>
    </source>
</evidence>
<dbReference type="OrthoDB" id="5970631at2759"/>
<reference evidence="15" key="1">
    <citation type="submission" date="2022-11" db="UniProtKB">
        <authorList>
            <consortium name="EnsemblMetazoa"/>
        </authorList>
    </citation>
    <scope>IDENTIFICATION</scope>
</reference>
<name>A0A914B0R6_PATMI</name>
<dbReference type="Proteomes" id="UP000887568">
    <property type="component" value="Unplaced"/>
</dbReference>
<evidence type="ECO:0000256" key="13">
    <source>
        <dbReference type="SAM" id="MobiDB-lite"/>
    </source>
</evidence>
<evidence type="ECO:0000256" key="4">
    <source>
        <dbReference type="ARBA" id="ARBA00005385"/>
    </source>
</evidence>
<dbReference type="GO" id="GO:0036064">
    <property type="term" value="C:ciliary basal body"/>
    <property type="evidence" value="ECO:0007669"/>
    <property type="project" value="TreeGrafter"/>
</dbReference>
<dbReference type="InterPro" id="IPR018993">
    <property type="entry name" value="FOP_dimerisation-dom_N"/>
</dbReference>
<feature type="domain" description="FGFR1 oncogene partner (FOP) N-terminal dimerisation" evidence="14">
    <location>
        <begin position="100"/>
        <end position="169"/>
    </location>
</feature>
<evidence type="ECO:0000256" key="7">
    <source>
        <dbReference type="ARBA" id="ARBA00023212"/>
    </source>
</evidence>
<dbReference type="Pfam" id="PF09398">
    <property type="entry name" value="FOP_dimer"/>
    <property type="match status" value="1"/>
</dbReference>
<dbReference type="PANTHER" id="PTHR15431">
    <property type="entry name" value="FGFR1 ONCOGENE PARTNER/LISH DOMAIN-CONTAINING PROTEIN"/>
    <property type="match status" value="1"/>
</dbReference>
<dbReference type="GeneID" id="119738661"/>
<dbReference type="AlphaFoldDB" id="A0A914B0R6"/>
<accession>A0A914B0R6</accession>